<dbReference type="Proteomes" id="UP001295444">
    <property type="component" value="Chromosome 11"/>
</dbReference>
<keyword evidence="3" id="KW-1185">Reference proteome</keyword>
<protein>
    <submittedName>
        <fullName evidence="2">Uncharacterized protein</fullName>
    </submittedName>
</protein>
<sequence length="166" mass="18798">METNFSASLRVLAENRTNDDEQSTRDVTESLLAFKIINASLVCLALMILTAFAIMCSVSYHKRSRQYKRAREYEDKVRYKAAGSPIHITGIKRVLSIHKPFILMRKQESTKHSSQVYFIYDNPAMAATESEVQDIHEPLKDPAVSCLIANEGKATGILLNPRVFYV</sequence>
<keyword evidence="1" id="KW-1133">Transmembrane helix</keyword>
<dbReference type="EMBL" id="OW240922">
    <property type="protein sequence ID" value="CAH2322518.1"/>
    <property type="molecule type" value="Genomic_DNA"/>
</dbReference>
<evidence type="ECO:0000313" key="2">
    <source>
        <dbReference type="EMBL" id="CAH2322518.1"/>
    </source>
</evidence>
<dbReference type="AlphaFoldDB" id="A0AAD1WPB4"/>
<feature type="transmembrane region" description="Helical" evidence="1">
    <location>
        <begin position="36"/>
        <end position="60"/>
    </location>
</feature>
<evidence type="ECO:0000313" key="3">
    <source>
        <dbReference type="Proteomes" id="UP001295444"/>
    </source>
</evidence>
<keyword evidence="1" id="KW-0812">Transmembrane</keyword>
<organism evidence="2 3">
    <name type="scientific">Pelobates cultripes</name>
    <name type="common">Western spadefoot toad</name>
    <dbReference type="NCBI Taxonomy" id="61616"/>
    <lineage>
        <taxon>Eukaryota</taxon>
        <taxon>Metazoa</taxon>
        <taxon>Chordata</taxon>
        <taxon>Craniata</taxon>
        <taxon>Vertebrata</taxon>
        <taxon>Euteleostomi</taxon>
        <taxon>Amphibia</taxon>
        <taxon>Batrachia</taxon>
        <taxon>Anura</taxon>
        <taxon>Pelobatoidea</taxon>
        <taxon>Pelobatidae</taxon>
        <taxon>Pelobates</taxon>
    </lineage>
</organism>
<name>A0AAD1WPB4_PELCU</name>
<keyword evidence="1" id="KW-0472">Membrane</keyword>
<gene>
    <name evidence="2" type="ORF">PECUL_23A048814</name>
</gene>
<proteinExistence type="predicted"/>
<accession>A0AAD1WPB4</accession>
<reference evidence="2" key="1">
    <citation type="submission" date="2022-03" db="EMBL/GenBank/DDBJ databases">
        <authorList>
            <person name="Alioto T."/>
            <person name="Alioto T."/>
            <person name="Gomez Garrido J."/>
        </authorList>
    </citation>
    <scope>NUCLEOTIDE SEQUENCE</scope>
</reference>
<evidence type="ECO:0000256" key="1">
    <source>
        <dbReference type="SAM" id="Phobius"/>
    </source>
</evidence>